<feature type="compositionally biased region" description="Acidic residues" evidence="1">
    <location>
        <begin position="816"/>
        <end position="843"/>
    </location>
</feature>
<feature type="compositionally biased region" description="Polar residues" evidence="1">
    <location>
        <begin position="230"/>
        <end position="262"/>
    </location>
</feature>
<feature type="compositionally biased region" description="Basic and acidic residues" evidence="1">
    <location>
        <begin position="799"/>
        <end position="815"/>
    </location>
</feature>
<feature type="region of interest" description="Disordered" evidence="1">
    <location>
        <begin position="796"/>
        <end position="843"/>
    </location>
</feature>
<name>A0A915KE72_ROMCU</name>
<dbReference type="InterPro" id="IPR036770">
    <property type="entry name" value="Ankyrin_rpt-contain_sf"/>
</dbReference>
<feature type="region of interest" description="Disordered" evidence="1">
    <location>
        <begin position="230"/>
        <end position="266"/>
    </location>
</feature>
<dbReference type="Gene3D" id="1.25.40.20">
    <property type="entry name" value="Ankyrin repeat-containing domain"/>
    <property type="match status" value="1"/>
</dbReference>
<sequence>MADDSSEDSDVEEFTFHDLLDEQWRDVFRYLPIERQNRLLQLQRERMRERARLQVLHSRAFRLRHYQLSHPPGHLCDFCQTRDHFLHNNPQHRFVPYSLKQIILLRYGYKLFYDKISSNVKYSLLNVVTSRRLDQPNCNSAGDRQYTINYPGIPWQVDGSLHIRSNEQLRAHRNALGNFLQSTNGRGLRVLPPVQYDDQFWSPLGSLAEDLREMPRSSLIFRPLQRADAQSNDPYVRTNNPPENLAHVNNSGDSNQQSTQPEESAARLTDNEIDNFLSDEYFTLSNDLLRMLKQIVRELSDFCQYMSNLIDIKLLCDDLRRNWFRCFLNYLHWLPDNRRMTIDRKVTSLMILRTFEEFYTLHELSSSTGIEFILAAENMLEEEARRIYPRLDSAVLHIFDLMQYEGHSIEAVPSSRSELNFSPLVYYWAAVCSNIQHRIQASIRGINNSMELLRHFFPLIRDVKNFARHRDHFFHLAVQAGNIPAVRYLLTGIVENDSTVARQMINATSCCGSRNSFYALNACLAQEKDINSDEIEADDQPCTSRQTEERLTRRADASCELFAYLWSFLTDEERNNATLAEHASLFVRSVSLGLFPIARTIWNSAGKNQRFVIMFQGGCEAFRNACAKGYADIVSMIWSSLNEDEKKQILTVYQNDAFISAVANNHLHIVNYLLNNVKSSIRTWLVETAAKRSIEACILYNCPVILYVLKHEMPKREYLHVVLSDNKAILNAILKKGGVEIDEKFSEDVKMKPPDRPDGQKDGEQYWRSEAVWLLQECRVYDESKSLDLARTKQAAANCERERKNSKSDYEHEQDATDGEQEEDDESSSVEDFADEYCTYDDG</sequence>
<dbReference type="SUPFAM" id="SSF140860">
    <property type="entry name" value="Pseudo ankyrin repeat-like"/>
    <property type="match status" value="1"/>
</dbReference>
<keyword evidence="2" id="KW-1185">Reference proteome</keyword>
<evidence type="ECO:0000313" key="3">
    <source>
        <dbReference type="WBParaSite" id="nRc.2.0.1.t36346-RA"/>
    </source>
</evidence>
<evidence type="ECO:0000313" key="2">
    <source>
        <dbReference type="Proteomes" id="UP000887565"/>
    </source>
</evidence>
<dbReference type="Proteomes" id="UP000887565">
    <property type="component" value="Unplaced"/>
</dbReference>
<dbReference type="AlphaFoldDB" id="A0A915KE72"/>
<dbReference type="WBParaSite" id="nRc.2.0.1.t36346-RA">
    <property type="protein sequence ID" value="nRc.2.0.1.t36346-RA"/>
    <property type="gene ID" value="nRc.2.0.1.g36346"/>
</dbReference>
<evidence type="ECO:0000256" key="1">
    <source>
        <dbReference type="SAM" id="MobiDB-lite"/>
    </source>
</evidence>
<proteinExistence type="predicted"/>
<reference evidence="3" key="1">
    <citation type="submission" date="2022-11" db="UniProtKB">
        <authorList>
            <consortium name="WormBaseParasite"/>
        </authorList>
    </citation>
    <scope>IDENTIFICATION</scope>
</reference>
<organism evidence="2 3">
    <name type="scientific">Romanomermis culicivorax</name>
    <name type="common">Nematode worm</name>
    <dbReference type="NCBI Taxonomy" id="13658"/>
    <lineage>
        <taxon>Eukaryota</taxon>
        <taxon>Metazoa</taxon>
        <taxon>Ecdysozoa</taxon>
        <taxon>Nematoda</taxon>
        <taxon>Enoplea</taxon>
        <taxon>Dorylaimia</taxon>
        <taxon>Mermithida</taxon>
        <taxon>Mermithoidea</taxon>
        <taxon>Mermithidae</taxon>
        <taxon>Romanomermis</taxon>
    </lineage>
</organism>
<accession>A0A915KE72</accession>
<protein>
    <submittedName>
        <fullName evidence="3">Uncharacterized protein</fullName>
    </submittedName>
</protein>